<organism evidence="8 9">
    <name type="scientific">Serratia fonticola</name>
    <dbReference type="NCBI Taxonomy" id="47917"/>
    <lineage>
        <taxon>Bacteria</taxon>
        <taxon>Pseudomonadati</taxon>
        <taxon>Pseudomonadota</taxon>
        <taxon>Gammaproteobacteria</taxon>
        <taxon>Enterobacterales</taxon>
        <taxon>Yersiniaceae</taxon>
        <taxon>Serratia</taxon>
    </lineage>
</organism>
<feature type="domain" description="UvrD-like helicase ATP-binding" evidence="7">
    <location>
        <begin position="2"/>
        <end position="286"/>
    </location>
</feature>
<dbReference type="Pfam" id="PF00580">
    <property type="entry name" value="UvrD-helicase"/>
    <property type="match status" value="1"/>
</dbReference>
<dbReference type="InterPro" id="IPR014016">
    <property type="entry name" value="UvrD-like_ATP-bd"/>
</dbReference>
<dbReference type="PROSITE" id="PS51198">
    <property type="entry name" value="UVRD_HELICASE_ATP_BIND"/>
    <property type="match status" value="1"/>
</dbReference>
<evidence type="ECO:0000313" key="8">
    <source>
        <dbReference type="EMBL" id="MBC3212745.1"/>
    </source>
</evidence>
<dbReference type="Proteomes" id="UP000659084">
    <property type="component" value="Unassembled WGS sequence"/>
</dbReference>
<evidence type="ECO:0000256" key="6">
    <source>
        <dbReference type="PROSITE-ProRule" id="PRU00560"/>
    </source>
</evidence>
<feature type="binding site" evidence="6">
    <location>
        <begin position="23"/>
        <end position="30"/>
    </location>
    <ligand>
        <name>ATP</name>
        <dbReference type="ChEBI" id="CHEBI:30616"/>
    </ligand>
</feature>
<dbReference type="InterPro" id="IPR000212">
    <property type="entry name" value="DNA_helicase_UvrD/REP"/>
</dbReference>
<evidence type="ECO:0000256" key="2">
    <source>
        <dbReference type="ARBA" id="ARBA00022801"/>
    </source>
</evidence>
<dbReference type="GO" id="GO:0043138">
    <property type="term" value="F:3'-5' DNA helicase activity"/>
    <property type="evidence" value="ECO:0007669"/>
    <property type="project" value="TreeGrafter"/>
</dbReference>
<keyword evidence="1 6" id="KW-0547">Nucleotide-binding</keyword>
<dbReference type="InterPro" id="IPR027417">
    <property type="entry name" value="P-loop_NTPase"/>
</dbReference>
<proteinExistence type="predicted"/>
<keyword evidence="2 6" id="KW-0378">Hydrolase</keyword>
<dbReference type="GO" id="GO:0016787">
    <property type="term" value="F:hydrolase activity"/>
    <property type="evidence" value="ECO:0007669"/>
    <property type="project" value="UniProtKB-UniRule"/>
</dbReference>
<dbReference type="AlphaFoldDB" id="A0AAW3WQS5"/>
<evidence type="ECO:0000313" key="9">
    <source>
        <dbReference type="Proteomes" id="UP000659084"/>
    </source>
</evidence>
<reference evidence="8" key="1">
    <citation type="submission" date="2020-08" db="EMBL/GenBank/DDBJ databases">
        <title>Food and environmental bacterial isolates.</title>
        <authorList>
            <person name="Richter L."/>
            <person name="Du Plessis E.M."/>
            <person name="Duvenage S."/>
            <person name="Allam M."/>
            <person name="Korsten L."/>
        </authorList>
    </citation>
    <scope>NUCLEOTIDE SEQUENCE</scope>
    <source>
        <strain evidence="8">UPMP2127</strain>
    </source>
</reference>
<dbReference type="PANTHER" id="PTHR11070">
    <property type="entry name" value="UVRD / RECB / PCRA DNA HELICASE FAMILY MEMBER"/>
    <property type="match status" value="1"/>
</dbReference>
<keyword evidence="3 6" id="KW-0347">Helicase</keyword>
<evidence type="ECO:0000259" key="7">
    <source>
        <dbReference type="PROSITE" id="PS51198"/>
    </source>
</evidence>
<sequence>MILTEEQQAYIKTPLNENVYLRACPGSGKTEVVAARITQAIRNWKQFPSGIAVLTFSNSATDELKERLVEYLGEPVSHPHCVSTFDSFLFTHIVAKIASQITGYQGKDGDFRIRLLDRSADIFRTKTKICERKISACRYDYDLDSNSFVFSTGELTDAILNAAVLSDENKQDLIDTKKRLWRSGFATYRDIDMLALKALRDEAFGEYFARIVRRFPVVIVDECQDLSAEQLAIIRGLYRFGMRFHFVGDLNQSIYGFRKADPARVQKLLNDLNFKELSLTANWRSSQAIVNLCSDLLNIRRGDGNPEIEPLKPKLIQYQKCPSELMQQITELTQCYKKVVVVARGHRTLQRLTRGRLLNPVEELAMSCVSVESKNLEAVRNAINTFARWLASKLALEVVPMSLHRPIEIDSTLVWRQFIFNCLKFLSTCGASDVELTWKQWAALTKQGIRQLSYQPFMLAEIAQKLAELNEVNLIAPKGLGAEKLSTRLTCVEQQPVVSHRYATIHQVKGETHDATVLISSLKSGKQSHWKDWLNDPLEEAARFAYVASSRPRHLLIWGVKALKPKEHKRLIELGFDIL</sequence>
<accession>A0AAW3WQS5</accession>
<evidence type="ECO:0000256" key="1">
    <source>
        <dbReference type="ARBA" id="ARBA00022741"/>
    </source>
</evidence>
<dbReference type="EMBL" id="JACNYO010000009">
    <property type="protein sequence ID" value="MBC3212745.1"/>
    <property type="molecule type" value="Genomic_DNA"/>
</dbReference>
<dbReference type="PANTHER" id="PTHR11070:SF2">
    <property type="entry name" value="ATP-DEPENDENT DNA HELICASE SRS2"/>
    <property type="match status" value="1"/>
</dbReference>
<dbReference type="GO" id="GO:0000725">
    <property type="term" value="P:recombinational repair"/>
    <property type="evidence" value="ECO:0007669"/>
    <property type="project" value="TreeGrafter"/>
</dbReference>
<evidence type="ECO:0000256" key="5">
    <source>
        <dbReference type="ARBA" id="ARBA00034923"/>
    </source>
</evidence>
<dbReference type="SUPFAM" id="SSF52540">
    <property type="entry name" value="P-loop containing nucleoside triphosphate hydrolases"/>
    <property type="match status" value="1"/>
</dbReference>
<name>A0AAW3WQS5_SERFO</name>
<dbReference type="GO" id="GO:0005524">
    <property type="term" value="F:ATP binding"/>
    <property type="evidence" value="ECO:0007669"/>
    <property type="project" value="UniProtKB-UniRule"/>
</dbReference>
<keyword evidence="4 6" id="KW-0067">ATP-binding</keyword>
<evidence type="ECO:0000256" key="4">
    <source>
        <dbReference type="ARBA" id="ARBA00022840"/>
    </source>
</evidence>
<dbReference type="Gene3D" id="3.40.50.300">
    <property type="entry name" value="P-loop containing nucleotide triphosphate hydrolases"/>
    <property type="match status" value="2"/>
</dbReference>
<dbReference type="GO" id="GO:0003677">
    <property type="term" value="F:DNA binding"/>
    <property type="evidence" value="ECO:0007669"/>
    <property type="project" value="InterPro"/>
</dbReference>
<gene>
    <name evidence="8" type="ORF">H8J20_11405</name>
</gene>
<evidence type="ECO:0000256" key="3">
    <source>
        <dbReference type="ARBA" id="ARBA00022806"/>
    </source>
</evidence>
<comment type="caution">
    <text evidence="8">The sequence shown here is derived from an EMBL/GenBank/DDBJ whole genome shotgun (WGS) entry which is preliminary data.</text>
</comment>
<protein>
    <recommendedName>
        <fullName evidence="5">DNA 3'-5' helicase II</fullName>
    </recommendedName>
</protein>